<dbReference type="OrthoDB" id="8153637at2"/>
<dbReference type="AlphaFoldDB" id="A0A1B1UKJ6"/>
<dbReference type="Gene3D" id="3.40.50.150">
    <property type="entry name" value="Vaccinia Virus protein VP39"/>
    <property type="match status" value="1"/>
</dbReference>
<gene>
    <name evidence="2" type="ORF">LMTR13_27460</name>
</gene>
<sequence>MKLLEHLKTSSPDSLSGGLPDDAFVMLDPDVEVLGVEIAEHRLLSHRYFEIGMVVPPGDGLLDFVTTLINEPVNLAVLRAQFDDQHMIDKMLASLRQHGFMHVTSQTKPSTEELEHLRRIAEGARTSILRRSIVIDLDAEISIAQISTRLKDETHPPELLLRCARLADHMSILGELSRLRQNGIVRMHQTVVQTQHLSSDRELRRSLVRLGASVYLDRISWPVPNHPIAGLEEMVRDCVAVHLLMTPDLSILNETERGRVLTWAASAFISGLCLRLEPEALWPAGDAGEDDFVAIFNAVRTIENALGDVLILNLPSDEVLLGNAASSTSPGRLSDFSNRFRAAYLRWRLPLLKSCENDNSWSQLPEVEDKLVRAQEDLLPNHPELLLLKPGSIVVDVCGGLGRVARRLSPAVGEDGLVISVEMFRCLSDRARRFASERNFTNLHFRPGLAQRLALPDASVDAAVNEWTGGIWELGLGPSMVKEMARVVRPGGRIAITHRLVQLHLASLWQPWVQYNEIYTWIREACVHPDLTIIAERIWGQIVPSLVGEHATLWRKQYMPRLINPYDVIYRYDDSPDTRADVYLTVIAQRR</sequence>
<reference evidence="2 3" key="1">
    <citation type="submission" date="2016-07" db="EMBL/GenBank/DDBJ databases">
        <title>Complete genome sequence of Bradyrhizobium icense LMTR 13T, a potential inoculant strain isolated from lima bean (Phaseolus lunatus) in Peru.</title>
        <authorList>
            <person name="Ormeno-Orrillo E."/>
            <person name="Duran D."/>
            <person name="Rogel M.A."/>
            <person name="Rey L."/>
            <person name="Imperial J."/>
            <person name="Ruiz-Argueso T."/>
            <person name="Martinez-Romero E."/>
        </authorList>
    </citation>
    <scope>NUCLEOTIDE SEQUENCE [LARGE SCALE GENOMIC DNA]</scope>
    <source>
        <strain evidence="2 3">LMTR 13</strain>
    </source>
</reference>
<dbReference type="InterPro" id="IPR029063">
    <property type="entry name" value="SAM-dependent_MTases_sf"/>
</dbReference>
<proteinExistence type="predicted"/>
<keyword evidence="3" id="KW-1185">Reference proteome</keyword>
<evidence type="ECO:0000259" key="1">
    <source>
        <dbReference type="Pfam" id="PF13649"/>
    </source>
</evidence>
<dbReference type="EMBL" id="CP016428">
    <property type="protein sequence ID" value="ANW03321.1"/>
    <property type="molecule type" value="Genomic_DNA"/>
</dbReference>
<evidence type="ECO:0000313" key="2">
    <source>
        <dbReference type="EMBL" id="ANW03321.1"/>
    </source>
</evidence>
<dbReference type="RefSeq" id="WP_065730504.1">
    <property type="nucleotide sequence ID" value="NZ_CP016428.1"/>
</dbReference>
<dbReference type="KEGG" id="bic:LMTR13_27460"/>
<protein>
    <recommendedName>
        <fullName evidence="1">Methyltransferase domain-containing protein</fullName>
    </recommendedName>
</protein>
<accession>A0A1B1UKJ6</accession>
<organism evidence="2 3">
    <name type="scientific">Bradyrhizobium icense</name>
    <dbReference type="NCBI Taxonomy" id="1274631"/>
    <lineage>
        <taxon>Bacteria</taxon>
        <taxon>Pseudomonadati</taxon>
        <taxon>Pseudomonadota</taxon>
        <taxon>Alphaproteobacteria</taxon>
        <taxon>Hyphomicrobiales</taxon>
        <taxon>Nitrobacteraceae</taxon>
        <taxon>Bradyrhizobium</taxon>
    </lineage>
</organism>
<evidence type="ECO:0000313" key="3">
    <source>
        <dbReference type="Proteomes" id="UP000092839"/>
    </source>
</evidence>
<dbReference type="STRING" id="1274631.LMTR13_27460"/>
<name>A0A1B1UKJ6_9BRAD</name>
<dbReference type="InterPro" id="IPR041698">
    <property type="entry name" value="Methyltransf_25"/>
</dbReference>
<dbReference type="Pfam" id="PF13649">
    <property type="entry name" value="Methyltransf_25"/>
    <property type="match status" value="1"/>
</dbReference>
<dbReference type="Proteomes" id="UP000092839">
    <property type="component" value="Chromosome"/>
</dbReference>
<feature type="domain" description="Methyltransferase" evidence="1">
    <location>
        <begin position="394"/>
        <end position="492"/>
    </location>
</feature>
<dbReference type="SUPFAM" id="SSF53335">
    <property type="entry name" value="S-adenosyl-L-methionine-dependent methyltransferases"/>
    <property type="match status" value="1"/>
</dbReference>
<dbReference type="CDD" id="cd02440">
    <property type="entry name" value="AdoMet_MTases"/>
    <property type="match status" value="1"/>
</dbReference>